<reference evidence="1 2" key="1">
    <citation type="journal article" date="2018" name="Sci. Rep.">
        <title>Genomic signatures of local adaptation to the degree of environmental predictability in rotifers.</title>
        <authorList>
            <person name="Franch-Gras L."/>
            <person name="Hahn C."/>
            <person name="Garcia-Roger E.M."/>
            <person name="Carmona M.J."/>
            <person name="Serra M."/>
            <person name="Gomez A."/>
        </authorList>
    </citation>
    <scope>NUCLEOTIDE SEQUENCE [LARGE SCALE GENOMIC DNA]</scope>
    <source>
        <strain evidence="1">HYR1</strain>
    </source>
</reference>
<sequence>MFSNLAIIVRPYKKRNHNIRSKLNFHVIFNINLFFRQIFISKKSENEDDIRTALLTGSHILHDLAFLYHHFHRIFLRN</sequence>
<dbReference type="AlphaFoldDB" id="A0A3M7P7W2"/>
<accession>A0A3M7P7W2</accession>
<organism evidence="1 2">
    <name type="scientific">Brachionus plicatilis</name>
    <name type="common">Marine rotifer</name>
    <name type="synonym">Brachionus muelleri</name>
    <dbReference type="NCBI Taxonomy" id="10195"/>
    <lineage>
        <taxon>Eukaryota</taxon>
        <taxon>Metazoa</taxon>
        <taxon>Spiralia</taxon>
        <taxon>Gnathifera</taxon>
        <taxon>Rotifera</taxon>
        <taxon>Eurotatoria</taxon>
        <taxon>Monogononta</taxon>
        <taxon>Pseudotrocha</taxon>
        <taxon>Ploima</taxon>
        <taxon>Brachionidae</taxon>
        <taxon>Brachionus</taxon>
    </lineage>
</organism>
<keyword evidence="2" id="KW-1185">Reference proteome</keyword>
<dbReference type="Proteomes" id="UP000276133">
    <property type="component" value="Unassembled WGS sequence"/>
</dbReference>
<gene>
    <name evidence="1" type="ORF">BpHYR1_024267</name>
</gene>
<comment type="caution">
    <text evidence="1">The sequence shown here is derived from an EMBL/GenBank/DDBJ whole genome shotgun (WGS) entry which is preliminary data.</text>
</comment>
<protein>
    <submittedName>
        <fullName evidence="1">Uncharacterized protein</fullName>
    </submittedName>
</protein>
<dbReference type="EMBL" id="REGN01012628">
    <property type="protein sequence ID" value="RMZ95059.1"/>
    <property type="molecule type" value="Genomic_DNA"/>
</dbReference>
<evidence type="ECO:0000313" key="1">
    <source>
        <dbReference type="EMBL" id="RMZ95059.1"/>
    </source>
</evidence>
<evidence type="ECO:0000313" key="2">
    <source>
        <dbReference type="Proteomes" id="UP000276133"/>
    </source>
</evidence>
<name>A0A3M7P7W2_BRAPC</name>
<proteinExistence type="predicted"/>